<evidence type="ECO:0000313" key="3">
    <source>
        <dbReference type="Proteomes" id="UP000827892"/>
    </source>
</evidence>
<dbReference type="AlphaFoldDB" id="A0AAE9CZG1"/>
<name>A0AAE9CZG1_CAEBR</name>
<accession>A0AAE9CZG1</accession>
<keyword evidence="1" id="KW-0732">Signal</keyword>
<dbReference type="Proteomes" id="UP000827892">
    <property type="component" value="Chromosome V"/>
</dbReference>
<sequence length="72" mass="7611">MLTLIVVLLFAEAVIPAEKKSSAGVAVNPPKLSTCKWIFGNGTIASMPKRWRPTYSLSPPLSSSSSSSQTSS</sequence>
<evidence type="ECO:0008006" key="4">
    <source>
        <dbReference type="Google" id="ProtNLM"/>
    </source>
</evidence>
<evidence type="ECO:0000256" key="1">
    <source>
        <dbReference type="SAM" id="SignalP"/>
    </source>
</evidence>
<dbReference type="EMBL" id="CP090895">
    <property type="protein sequence ID" value="ULT88580.1"/>
    <property type="molecule type" value="Genomic_DNA"/>
</dbReference>
<organism evidence="2 3">
    <name type="scientific">Caenorhabditis briggsae</name>
    <dbReference type="NCBI Taxonomy" id="6238"/>
    <lineage>
        <taxon>Eukaryota</taxon>
        <taxon>Metazoa</taxon>
        <taxon>Ecdysozoa</taxon>
        <taxon>Nematoda</taxon>
        <taxon>Chromadorea</taxon>
        <taxon>Rhabditida</taxon>
        <taxon>Rhabditina</taxon>
        <taxon>Rhabditomorpha</taxon>
        <taxon>Rhabditoidea</taxon>
        <taxon>Rhabditidae</taxon>
        <taxon>Peloderinae</taxon>
        <taxon>Caenorhabditis</taxon>
    </lineage>
</organism>
<evidence type="ECO:0000313" key="2">
    <source>
        <dbReference type="EMBL" id="ULT88580.1"/>
    </source>
</evidence>
<protein>
    <recommendedName>
        <fullName evidence="4">Secreted protein</fullName>
    </recommendedName>
</protein>
<reference evidence="2 3" key="1">
    <citation type="submission" date="2022-02" db="EMBL/GenBank/DDBJ databases">
        <title>Chromosome-level reference genomes for two strains of Caenorhabditis briggsae: an improved platform for comparative genomics.</title>
        <authorList>
            <person name="Stevens L."/>
            <person name="Andersen E.C."/>
        </authorList>
    </citation>
    <scope>NUCLEOTIDE SEQUENCE [LARGE SCALE GENOMIC DNA]</scope>
    <source>
        <strain evidence="2">QX1410_ONT</strain>
        <tissue evidence="2">Whole-organism</tissue>
    </source>
</reference>
<proteinExistence type="predicted"/>
<feature type="chain" id="PRO_5042177541" description="Secreted protein" evidence="1">
    <location>
        <begin position="17"/>
        <end position="72"/>
    </location>
</feature>
<feature type="signal peptide" evidence="1">
    <location>
        <begin position="1"/>
        <end position="16"/>
    </location>
</feature>
<gene>
    <name evidence="2" type="ORF">L3Y34_007647</name>
</gene>